<reference evidence="5" key="1">
    <citation type="submission" date="2015-06" db="EMBL/GenBank/DDBJ databases">
        <authorList>
            <person name="Parisi A."/>
            <person name="Chiara M."/>
            <person name="Florio D."/>
            <person name="Miccolupo A."/>
            <person name="Manzari C."/>
            <person name="Mion D."/>
            <person name="Caruso M."/>
            <person name="D'erchia A.M."/>
            <person name="Zanoni R."/>
        </authorList>
    </citation>
    <scope>NUCLEOTIDE SEQUENCE [LARGE SCALE GENOMIC DNA]</scope>
    <source>
        <strain evidence="5">73/13</strain>
    </source>
</reference>
<dbReference type="EMBL" id="LDWY01000082">
    <property type="protein sequence ID" value="PHY89879.1"/>
    <property type="molecule type" value="Genomic_DNA"/>
</dbReference>
<keyword evidence="2" id="KW-1133">Transmembrane helix</keyword>
<gene>
    <name evidence="4" type="ORF">AA994_06730</name>
    <name evidence="3" type="ORF">CVU5213_01925</name>
</gene>
<keyword evidence="2" id="KW-0812">Transmembrane</keyword>
<evidence type="ECO:0000313" key="3">
    <source>
        <dbReference type="EMBL" id="MBS4240494.1"/>
    </source>
</evidence>
<evidence type="ECO:0000256" key="2">
    <source>
        <dbReference type="SAM" id="Phobius"/>
    </source>
</evidence>
<proteinExistence type="predicted"/>
<protein>
    <submittedName>
        <fullName evidence="3">Prepilin-type N-terminal cleavage/methylation domain-containing protein</fullName>
    </submittedName>
</protein>
<reference evidence="3" key="3">
    <citation type="submission" date="2019-07" db="EMBL/GenBank/DDBJ databases">
        <authorList>
            <person name="Miller W.G."/>
        </authorList>
    </citation>
    <scope>NUCLEOTIDE SEQUENCE</scope>
    <source>
        <strain evidence="3">52/13</strain>
    </source>
</reference>
<evidence type="ECO:0000313" key="6">
    <source>
        <dbReference type="Proteomes" id="UP000811399"/>
    </source>
</evidence>
<organism evidence="4 5">
    <name type="scientific">Campylobacter vulpis</name>
    <dbReference type="NCBI Taxonomy" id="1655500"/>
    <lineage>
        <taxon>Bacteria</taxon>
        <taxon>Pseudomonadati</taxon>
        <taxon>Campylobacterota</taxon>
        <taxon>Epsilonproteobacteria</taxon>
        <taxon>Campylobacterales</taxon>
        <taxon>Campylobacteraceae</taxon>
        <taxon>Campylobacter</taxon>
    </lineage>
</organism>
<sequence>MNKAFTILELVFVIIILGILAAIALPKLSSSKDEAELSKALNNLRTFINDVSIYALKNDKLANTKLLSNVSGIEEVDLSRNLSDVAFKVGEDERCVEFVFVQGASFVLMGISSNDNVKNAIKAVANGADESVLNNADFTSLSQNKACVALSKSESFKALANKTYLLLGTR</sequence>
<comment type="caution">
    <text evidence="4">The sequence shown here is derived from an EMBL/GenBank/DDBJ whole genome shotgun (WGS) entry which is preliminary data.</text>
</comment>
<evidence type="ECO:0000256" key="1">
    <source>
        <dbReference type="ARBA" id="ARBA00022481"/>
    </source>
</evidence>
<dbReference type="Proteomes" id="UP000237472">
    <property type="component" value="Unassembled WGS sequence"/>
</dbReference>
<dbReference type="InterPro" id="IPR012902">
    <property type="entry name" value="N_methyl_site"/>
</dbReference>
<dbReference type="InterPro" id="IPR000983">
    <property type="entry name" value="Bac_GSPG_pilin"/>
</dbReference>
<dbReference type="EMBL" id="VJYU01000004">
    <property type="protein sequence ID" value="MBS4240494.1"/>
    <property type="molecule type" value="Genomic_DNA"/>
</dbReference>
<dbReference type="GO" id="GO:0015627">
    <property type="term" value="C:type II protein secretion system complex"/>
    <property type="evidence" value="ECO:0007669"/>
    <property type="project" value="InterPro"/>
</dbReference>
<reference evidence="4" key="2">
    <citation type="submission" date="2015-06" db="EMBL/GenBank/DDBJ databases">
        <authorList>
            <person name="Hoefler B.C."/>
            <person name="Straight P.D."/>
        </authorList>
    </citation>
    <scope>NUCLEOTIDE SEQUENCE [LARGE SCALE GENOMIC DNA]</scope>
    <source>
        <strain evidence="4">73/13</strain>
    </source>
</reference>
<dbReference type="NCBIfam" id="TIGR02532">
    <property type="entry name" value="IV_pilin_GFxxxE"/>
    <property type="match status" value="1"/>
</dbReference>
<accession>A0A2G4QZX9</accession>
<name>A0A2G4QZX9_9BACT</name>
<feature type="transmembrane region" description="Helical" evidence="2">
    <location>
        <begin position="6"/>
        <end position="25"/>
    </location>
</feature>
<keyword evidence="2" id="KW-0472">Membrane</keyword>
<dbReference type="Proteomes" id="UP000811399">
    <property type="component" value="Unassembled WGS sequence"/>
</dbReference>
<keyword evidence="1" id="KW-0488">Methylation</keyword>
<dbReference type="AlphaFoldDB" id="A0A2G4QZX9"/>
<keyword evidence="6" id="KW-1185">Reference proteome</keyword>
<evidence type="ECO:0000313" key="5">
    <source>
        <dbReference type="Proteomes" id="UP000237472"/>
    </source>
</evidence>
<dbReference type="GeneID" id="77266351"/>
<dbReference type="SUPFAM" id="SSF54523">
    <property type="entry name" value="Pili subunits"/>
    <property type="match status" value="1"/>
</dbReference>
<dbReference type="OrthoDB" id="5363311at2"/>
<evidence type="ECO:0000313" key="4">
    <source>
        <dbReference type="EMBL" id="PHY89879.1"/>
    </source>
</evidence>
<dbReference type="GO" id="GO:0015628">
    <property type="term" value="P:protein secretion by the type II secretion system"/>
    <property type="evidence" value="ECO:0007669"/>
    <property type="project" value="InterPro"/>
</dbReference>
<dbReference type="InterPro" id="IPR045584">
    <property type="entry name" value="Pilin-like"/>
</dbReference>
<reference evidence="3 6" key="4">
    <citation type="journal article" date="2021" name="Syst. Appl. Microbiol.">
        <title>nCampylobacter vulpis sp. nov. isolated from wild red foxes.</title>
        <authorList>
            <person name="Parisi A."/>
            <person name="Chiara M."/>
            <person name="Caffara M."/>
            <person name="Mion D."/>
            <person name="Miller W.G."/>
            <person name="Caruso M."/>
            <person name="Manzari C."/>
            <person name="Florio D."/>
            <person name="Capozzi L."/>
            <person name="D'Erchia A.M."/>
            <person name="Manzulli V."/>
            <person name="Zanoni R.G."/>
        </authorList>
    </citation>
    <scope>NUCLEOTIDE SEQUENCE [LARGE SCALE GENOMIC DNA]</scope>
    <source>
        <strain evidence="3 6">52/13</strain>
    </source>
</reference>
<dbReference type="PRINTS" id="PR00813">
    <property type="entry name" value="BCTERIALGSPG"/>
</dbReference>
<dbReference type="RefSeq" id="WP_099462239.1">
    <property type="nucleotide sequence ID" value="NZ_CP041617.1"/>
</dbReference>
<dbReference type="Gene3D" id="3.30.700.10">
    <property type="entry name" value="Glycoprotein, Type 4 Pilin"/>
    <property type="match status" value="1"/>
</dbReference>